<reference evidence="3" key="1">
    <citation type="submission" date="2017-09" db="EMBL/GenBank/DDBJ databases">
        <title>The Reconstruction of 2,631 Draft Metagenome-Assembled Genomes from the Global Oceans.</title>
        <authorList>
            <person name="Tully B.J."/>
            <person name="Graham E.D."/>
            <person name="Heidelberg J.F."/>
        </authorList>
    </citation>
    <scope>NUCLEOTIDE SEQUENCE [LARGE SCALE GENOMIC DNA]</scope>
</reference>
<dbReference type="AlphaFoldDB" id="A0A2D6M1L8"/>
<proteinExistence type="predicted"/>
<dbReference type="PANTHER" id="PTHR12746">
    <property type="entry name" value="NONSENSE-MEDIATED MRNA DECAY PROTEIN 3"/>
    <property type="match status" value="1"/>
</dbReference>
<sequence length="233" mass="26355">MKGMFCPECGSTKGPFIKGLCKNCFQRKQRIIQLPKRIKVESCKSCNRVRVGGKWTEQTEEVLKDSLSKKVKIKEMQKPVFSIELEPLNEKTLATIIAKGEIDGAEIEASAQTMLVSGGGQCDDCMKINSNYFEATIQIRFAKKPSEARKHALLQEMQGIIQPMVEKDLKARIINVVNQGNGFDVVFASHRAAQRIVKFFESETDQKSTRSFSVVGMEKTGKEKKRFTYCLRF</sequence>
<dbReference type="PANTHER" id="PTHR12746:SF2">
    <property type="entry name" value="60S RIBOSOMAL EXPORT PROTEIN NMD3"/>
    <property type="match status" value="1"/>
</dbReference>
<dbReference type="Pfam" id="PF04981">
    <property type="entry name" value="NMD3"/>
    <property type="match status" value="1"/>
</dbReference>
<evidence type="ECO:0000259" key="1">
    <source>
        <dbReference type="Pfam" id="PF04981"/>
    </source>
</evidence>
<dbReference type="EMBL" id="NZBU01000009">
    <property type="protein sequence ID" value="MAG22313.1"/>
    <property type="molecule type" value="Genomic_DNA"/>
</dbReference>
<dbReference type="GO" id="GO:0043023">
    <property type="term" value="F:ribosomal large subunit binding"/>
    <property type="evidence" value="ECO:0007669"/>
    <property type="project" value="InterPro"/>
</dbReference>
<dbReference type="GO" id="GO:0005737">
    <property type="term" value="C:cytoplasm"/>
    <property type="evidence" value="ECO:0007669"/>
    <property type="project" value="TreeGrafter"/>
</dbReference>
<dbReference type="Proteomes" id="UP000226592">
    <property type="component" value="Unassembled WGS sequence"/>
</dbReference>
<accession>A0A2D6M1L8</accession>
<protein>
    <recommendedName>
        <fullName evidence="1">Nmd3 N-terminal domain-containing protein</fullName>
    </recommendedName>
</protein>
<dbReference type="InterPro" id="IPR039768">
    <property type="entry name" value="Nmd3"/>
</dbReference>
<evidence type="ECO:0000313" key="3">
    <source>
        <dbReference type="Proteomes" id="UP000226592"/>
    </source>
</evidence>
<evidence type="ECO:0000313" key="2">
    <source>
        <dbReference type="EMBL" id="MAG22313.1"/>
    </source>
</evidence>
<dbReference type="InterPro" id="IPR007064">
    <property type="entry name" value="Nmd3_N"/>
</dbReference>
<comment type="caution">
    <text evidence="2">The sequence shown here is derived from an EMBL/GenBank/DDBJ whole genome shotgun (WGS) entry which is preliminary data.</text>
</comment>
<organism evidence="2 3">
    <name type="scientific">Candidatus Iainarchaeum sp</name>
    <dbReference type="NCBI Taxonomy" id="3101447"/>
    <lineage>
        <taxon>Archaea</taxon>
        <taxon>Candidatus Iainarchaeota</taxon>
        <taxon>Candidatus Iainarchaeia</taxon>
        <taxon>Candidatus Iainarchaeales</taxon>
        <taxon>Candidatus Iainarchaeaceae</taxon>
        <taxon>Candidatus Iainarchaeum</taxon>
    </lineage>
</organism>
<gene>
    <name evidence="2" type="ORF">CL943_03345</name>
</gene>
<feature type="domain" description="Nmd3 N-terminal" evidence="1">
    <location>
        <begin position="6"/>
        <end position="232"/>
    </location>
</feature>
<name>A0A2D6M1L8_9ARCH</name>